<dbReference type="InterPro" id="IPR012675">
    <property type="entry name" value="Beta-grasp_dom_sf"/>
</dbReference>
<proteinExistence type="predicted"/>
<dbReference type="SUPFAM" id="SSF54285">
    <property type="entry name" value="MoaD/ThiS"/>
    <property type="match status" value="1"/>
</dbReference>
<protein>
    <submittedName>
        <fullName evidence="1">Sulfur carrier protein ThiS</fullName>
    </submittedName>
</protein>
<dbReference type="RefSeq" id="WP_112093817.1">
    <property type="nucleotide sequence ID" value="NZ_QLOE01000004.1"/>
</dbReference>
<evidence type="ECO:0000313" key="1">
    <source>
        <dbReference type="EMBL" id="RAO79130.1"/>
    </source>
</evidence>
<dbReference type="AlphaFoldDB" id="A0A328PBP1"/>
<dbReference type="InterPro" id="IPR016155">
    <property type="entry name" value="Mopterin_synth/thiamin_S_b"/>
</dbReference>
<organism evidence="1 2">
    <name type="scientific">Methanothermobacter tenebrarum</name>
    <dbReference type="NCBI Taxonomy" id="680118"/>
    <lineage>
        <taxon>Archaea</taxon>
        <taxon>Methanobacteriati</taxon>
        <taxon>Methanobacteriota</taxon>
        <taxon>Methanomada group</taxon>
        <taxon>Methanobacteria</taxon>
        <taxon>Methanobacteriales</taxon>
        <taxon>Methanobacteriaceae</taxon>
        <taxon>Methanothermobacter</taxon>
    </lineage>
</organism>
<reference evidence="1 2" key="1">
    <citation type="submission" date="2018-06" db="EMBL/GenBank/DDBJ databases">
        <title>Draft genome sequence of hyperthermophilic methanogen Methanothermobacter tenebrarum sp. MCM-B 1447.</title>
        <authorList>
            <person name="Pore S.D."/>
            <person name="Dagar S."/>
            <person name="Dhakephalkar P.K."/>
        </authorList>
    </citation>
    <scope>NUCLEOTIDE SEQUENCE [LARGE SCALE GENOMIC DNA]</scope>
    <source>
        <strain evidence="1 2">MCM B 1447</strain>
    </source>
</reference>
<dbReference type="InterPro" id="IPR003749">
    <property type="entry name" value="ThiS/MoaD-like"/>
</dbReference>
<comment type="caution">
    <text evidence="1">The sequence shown here is derived from an EMBL/GenBank/DDBJ whole genome shotgun (WGS) entry which is preliminary data.</text>
</comment>
<sequence length="66" mass="7588">MKFTLIIDDEKKTMKIREKLTIKDVLKDFKIPLEAVVVKKNGEIVVEEEQVNDGDIIEVIRVIYGG</sequence>
<evidence type="ECO:0000313" key="2">
    <source>
        <dbReference type="Proteomes" id="UP000249782"/>
    </source>
</evidence>
<gene>
    <name evidence="1" type="ORF">DPC56_04185</name>
</gene>
<dbReference type="Proteomes" id="UP000249782">
    <property type="component" value="Unassembled WGS sequence"/>
</dbReference>
<dbReference type="Gene3D" id="3.10.20.30">
    <property type="match status" value="1"/>
</dbReference>
<keyword evidence="2" id="KW-1185">Reference proteome</keyword>
<name>A0A328PBP1_9EURY</name>
<dbReference type="Pfam" id="PF02597">
    <property type="entry name" value="ThiS"/>
    <property type="match status" value="1"/>
</dbReference>
<dbReference type="EMBL" id="QLOE01000004">
    <property type="protein sequence ID" value="RAO79130.1"/>
    <property type="molecule type" value="Genomic_DNA"/>
</dbReference>
<accession>A0A328PBP1</accession>
<dbReference type="OrthoDB" id="76910at2157"/>